<sequence length="217" mass="24682">MASLEKEQKVDVVTARELQHLTKNKYDYPESGSKNAQSFLCLTLDANVLQDVGDYMRFAQIIPYMYNLPIFHKILAPILTDVISKKSLERKDTVFATLRHVRTLGGKGLKVFSKHKKSHFDLWHDLIALKLNTPMAVETWRNGVAKNIGPRCQAGKPNVAKKFASAFLLKFSAKTRIIATIFSRVFHVGAMAKNLRKVDLFKGGRRDRHDFAIIKQL</sequence>
<evidence type="ECO:0000313" key="3">
    <source>
        <dbReference type="EMBL" id="VDM81823.1"/>
    </source>
</evidence>
<name>A0A3P7JLY6_STRVU</name>
<dbReference type="AlphaFoldDB" id="A0A3P7JLY6"/>
<evidence type="ECO:0000256" key="2">
    <source>
        <dbReference type="ARBA" id="ARBA00022801"/>
    </source>
</evidence>
<dbReference type="EMBL" id="UYYB01114678">
    <property type="protein sequence ID" value="VDM81823.1"/>
    <property type="molecule type" value="Genomic_DNA"/>
</dbReference>
<gene>
    <name evidence="3" type="ORF">SVUK_LOCUS16821</name>
</gene>
<dbReference type="InterPro" id="IPR004947">
    <property type="entry name" value="DNase_II"/>
</dbReference>
<evidence type="ECO:0000256" key="1">
    <source>
        <dbReference type="ARBA" id="ARBA00007527"/>
    </source>
</evidence>
<dbReference type="PANTHER" id="PTHR10858:SF30">
    <property type="entry name" value="CELL-DEATH-RELATED NUCLEASE 7"/>
    <property type="match status" value="1"/>
</dbReference>
<proteinExistence type="inferred from homology"/>
<dbReference type="Pfam" id="PF03265">
    <property type="entry name" value="DNase_II"/>
    <property type="match status" value="1"/>
</dbReference>
<keyword evidence="2" id="KW-0378">Hydrolase</keyword>
<dbReference type="PANTHER" id="PTHR10858">
    <property type="entry name" value="DEOXYRIBONUCLEASE II"/>
    <property type="match status" value="1"/>
</dbReference>
<accession>A0A3P7JLY6</accession>
<organism evidence="3 4">
    <name type="scientific">Strongylus vulgaris</name>
    <name type="common">Blood worm</name>
    <dbReference type="NCBI Taxonomy" id="40348"/>
    <lineage>
        <taxon>Eukaryota</taxon>
        <taxon>Metazoa</taxon>
        <taxon>Ecdysozoa</taxon>
        <taxon>Nematoda</taxon>
        <taxon>Chromadorea</taxon>
        <taxon>Rhabditida</taxon>
        <taxon>Rhabditina</taxon>
        <taxon>Rhabditomorpha</taxon>
        <taxon>Strongyloidea</taxon>
        <taxon>Strongylidae</taxon>
        <taxon>Strongylus</taxon>
    </lineage>
</organism>
<dbReference type="GO" id="GO:0006309">
    <property type="term" value="P:apoptotic DNA fragmentation"/>
    <property type="evidence" value="ECO:0007669"/>
    <property type="project" value="TreeGrafter"/>
</dbReference>
<keyword evidence="4" id="KW-1185">Reference proteome</keyword>
<dbReference type="OrthoDB" id="10261598at2759"/>
<reference evidence="3 4" key="1">
    <citation type="submission" date="2018-11" db="EMBL/GenBank/DDBJ databases">
        <authorList>
            <consortium name="Pathogen Informatics"/>
        </authorList>
    </citation>
    <scope>NUCLEOTIDE SEQUENCE [LARGE SCALE GENOMIC DNA]</scope>
</reference>
<dbReference type="Proteomes" id="UP000270094">
    <property type="component" value="Unassembled WGS sequence"/>
</dbReference>
<evidence type="ECO:0000313" key="4">
    <source>
        <dbReference type="Proteomes" id="UP000270094"/>
    </source>
</evidence>
<protein>
    <submittedName>
        <fullName evidence="3">Uncharacterized protein</fullName>
    </submittedName>
</protein>
<dbReference type="GO" id="GO:0004531">
    <property type="term" value="F:deoxyribonuclease II activity"/>
    <property type="evidence" value="ECO:0007669"/>
    <property type="project" value="InterPro"/>
</dbReference>
<comment type="similarity">
    <text evidence="1">Belongs to the DNase II family.</text>
</comment>